<name>A0ABP8PSI3_9NOCA</name>
<gene>
    <name evidence="2" type="ORF">GCM10023094_54800</name>
</gene>
<accession>A0ABP8PSI3</accession>
<dbReference type="Proteomes" id="UP001501183">
    <property type="component" value="Unassembled WGS sequence"/>
</dbReference>
<feature type="region of interest" description="Disordered" evidence="1">
    <location>
        <begin position="50"/>
        <end position="87"/>
    </location>
</feature>
<comment type="caution">
    <text evidence="2">The sequence shown here is derived from an EMBL/GenBank/DDBJ whole genome shotgun (WGS) entry which is preliminary data.</text>
</comment>
<reference evidence="3" key="1">
    <citation type="journal article" date="2019" name="Int. J. Syst. Evol. Microbiol.">
        <title>The Global Catalogue of Microorganisms (GCM) 10K type strain sequencing project: providing services to taxonomists for standard genome sequencing and annotation.</title>
        <authorList>
            <consortium name="The Broad Institute Genomics Platform"/>
            <consortium name="The Broad Institute Genome Sequencing Center for Infectious Disease"/>
            <person name="Wu L."/>
            <person name="Ma J."/>
        </authorList>
    </citation>
    <scope>NUCLEOTIDE SEQUENCE [LARGE SCALE GENOMIC DNA]</scope>
    <source>
        <strain evidence="3">JCM 32206</strain>
    </source>
</reference>
<protein>
    <submittedName>
        <fullName evidence="2">Uncharacterized protein</fullName>
    </submittedName>
</protein>
<sequence length="100" mass="11304">MTVESEDLRWERLAPWILGWDPLDDPDTALRHWADGLHAAAELDPHVLWRPRLSTPSPPPPATASTSRNAARGARSPHTRTFDPMDPRVTYLTSRSLLEE</sequence>
<evidence type="ECO:0000313" key="3">
    <source>
        <dbReference type="Proteomes" id="UP001501183"/>
    </source>
</evidence>
<evidence type="ECO:0000256" key="1">
    <source>
        <dbReference type="SAM" id="MobiDB-lite"/>
    </source>
</evidence>
<feature type="compositionally biased region" description="Low complexity" evidence="1">
    <location>
        <begin position="63"/>
        <end position="76"/>
    </location>
</feature>
<keyword evidence="3" id="KW-1185">Reference proteome</keyword>
<evidence type="ECO:0000313" key="2">
    <source>
        <dbReference type="EMBL" id="GAA4490866.1"/>
    </source>
</evidence>
<organism evidence="2 3">
    <name type="scientific">Rhodococcus olei</name>
    <dbReference type="NCBI Taxonomy" id="2161675"/>
    <lineage>
        <taxon>Bacteria</taxon>
        <taxon>Bacillati</taxon>
        <taxon>Actinomycetota</taxon>
        <taxon>Actinomycetes</taxon>
        <taxon>Mycobacteriales</taxon>
        <taxon>Nocardiaceae</taxon>
        <taxon>Rhodococcus</taxon>
    </lineage>
</organism>
<proteinExistence type="predicted"/>
<dbReference type="EMBL" id="BAABFB010000076">
    <property type="protein sequence ID" value="GAA4490866.1"/>
    <property type="molecule type" value="Genomic_DNA"/>
</dbReference>